<dbReference type="AlphaFoldDB" id="A0A4Y8D6I6"/>
<evidence type="ECO:0000313" key="3">
    <source>
        <dbReference type="EMBL" id="TEY68093.1"/>
    </source>
</evidence>
<dbReference type="GO" id="GO:0140662">
    <property type="term" value="F:ATP-dependent protein folding chaperone"/>
    <property type="evidence" value="ECO:0007669"/>
    <property type="project" value="InterPro"/>
</dbReference>
<dbReference type="InterPro" id="IPR043129">
    <property type="entry name" value="ATPase_NBD"/>
</dbReference>
<keyword evidence="1" id="KW-0547">Nucleotide-binding</keyword>
<dbReference type="OrthoDB" id="5332281at2759"/>
<dbReference type="Gene3D" id="3.30.420.40">
    <property type="match status" value="1"/>
</dbReference>
<evidence type="ECO:0000256" key="1">
    <source>
        <dbReference type="ARBA" id="ARBA00022741"/>
    </source>
</evidence>
<name>A0A4Y8D6I6_9HELO</name>
<dbReference type="STRING" id="38488.A0A4Y8D6I6"/>
<evidence type="ECO:0000256" key="2">
    <source>
        <dbReference type="ARBA" id="ARBA00022840"/>
    </source>
</evidence>
<proteinExistence type="predicted"/>
<protein>
    <submittedName>
        <fullName evidence="3">Uncharacterized protein</fullName>
    </submittedName>
</protein>
<sequence length="605" mass="67840">MRGSGVAMDKMVEAVKDLKVNQAEDQIVIALDFGTTFSGIAYAFAKGGKPDLVSVMDWPGKNVWKEMISTKLMNQGTSFKQPKIPTVICYDPDNKNSFTWGAQKHKTKAVAGVKLLLDPEQPRPLYLPELTAKVDIKRLGKPAVDVAADYIEAIYKHALEKIEGKVPAEYLKICQKQFVLSVPAVWSDKAKDTTLKAAKKAGIHPITLIKEPEAAALYTLHTMVDRSLAVGDALVICDAGGGTVDLISYEIVNLTPKLELKELVPGKGGMAGSLGLNQRFEQAVKELVGEDAYYHLRKTKGFEQAMKQFDQSIKTAFRGDSDEDYYVNFPMADLEDDPFNGLQSNTWNMKVDDVKAIFDPLILDIERLVSEQVNLVRGKRMQERHSKENEIKAIFLVGGFGASDYLKIRLEKIHPDIQIIQPHDAWSAVAKGAVLSCLPQEAVIVSTQATKHYGVSAMSRYDDEIDKGKEKVYDPSMGVYRTERMNWYIHQGEDLKRNQTLKFSFYYRLPSYYSPHDLIFTIKLFQSENKIAPIHPSLTSTKTNCILIVDLRNVDKSLFKKIKGIDGKEYVDVNHELVVSINEAVMKFSLEFEGREMGAMEASYD</sequence>
<evidence type="ECO:0000313" key="4">
    <source>
        <dbReference type="Proteomes" id="UP000297299"/>
    </source>
</evidence>
<comment type="caution">
    <text evidence="3">The sequence shown here is derived from an EMBL/GenBank/DDBJ whole genome shotgun (WGS) entry which is preliminary data.</text>
</comment>
<dbReference type="Pfam" id="PF00012">
    <property type="entry name" value="HSP70"/>
    <property type="match status" value="1"/>
</dbReference>
<dbReference type="InterPro" id="IPR013126">
    <property type="entry name" value="Hsp_70_fam"/>
</dbReference>
<reference evidence="3 4" key="1">
    <citation type="submission" date="2017-11" db="EMBL/GenBank/DDBJ databases">
        <title>Comparative genomics of Botrytis spp.</title>
        <authorList>
            <person name="Valero-Jimenez C.A."/>
            <person name="Tapia P."/>
            <person name="Veloso J."/>
            <person name="Silva-Moreno E."/>
            <person name="Staats M."/>
            <person name="Valdes J.H."/>
            <person name="Van Kan J.A.L."/>
        </authorList>
    </citation>
    <scope>NUCLEOTIDE SEQUENCE [LARGE SCALE GENOMIC DNA]</scope>
    <source>
        <strain evidence="3 4">MUCL2830</strain>
    </source>
</reference>
<dbReference type="CDD" id="cd10170">
    <property type="entry name" value="ASKHA_NBD_HSP70"/>
    <property type="match status" value="1"/>
</dbReference>
<gene>
    <name evidence="3" type="ORF">BOTCAL_0123g00220</name>
</gene>
<dbReference type="GO" id="GO:0005524">
    <property type="term" value="F:ATP binding"/>
    <property type="evidence" value="ECO:0007669"/>
    <property type="project" value="UniProtKB-KW"/>
</dbReference>
<dbReference type="Proteomes" id="UP000297299">
    <property type="component" value="Unassembled WGS sequence"/>
</dbReference>
<dbReference type="SUPFAM" id="SSF53067">
    <property type="entry name" value="Actin-like ATPase domain"/>
    <property type="match status" value="2"/>
</dbReference>
<accession>A0A4Y8D6I6</accession>
<keyword evidence="4" id="KW-1185">Reference proteome</keyword>
<dbReference type="EMBL" id="PHWZ01000123">
    <property type="protein sequence ID" value="TEY68093.1"/>
    <property type="molecule type" value="Genomic_DNA"/>
</dbReference>
<dbReference type="PANTHER" id="PTHR14187">
    <property type="entry name" value="ALPHA KINASE/ELONGATION FACTOR 2 KINASE"/>
    <property type="match status" value="1"/>
</dbReference>
<dbReference type="PANTHER" id="PTHR14187:SF5">
    <property type="entry name" value="HEAT SHOCK 70 KDA PROTEIN 12A"/>
    <property type="match status" value="1"/>
</dbReference>
<organism evidence="3 4">
    <name type="scientific">Botryotinia calthae</name>
    <dbReference type="NCBI Taxonomy" id="38488"/>
    <lineage>
        <taxon>Eukaryota</taxon>
        <taxon>Fungi</taxon>
        <taxon>Dikarya</taxon>
        <taxon>Ascomycota</taxon>
        <taxon>Pezizomycotina</taxon>
        <taxon>Leotiomycetes</taxon>
        <taxon>Helotiales</taxon>
        <taxon>Sclerotiniaceae</taxon>
        <taxon>Botryotinia</taxon>
    </lineage>
</organism>
<keyword evidence="2" id="KW-0067">ATP-binding</keyword>